<organism evidence="2 3">
    <name type="scientific">Aquatica leii</name>
    <dbReference type="NCBI Taxonomy" id="1421715"/>
    <lineage>
        <taxon>Eukaryota</taxon>
        <taxon>Metazoa</taxon>
        <taxon>Ecdysozoa</taxon>
        <taxon>Arthropoda</taxon>
        <taxon>Hexapoda</taxon>
        <taxon>Insecta</taxon>
        <taxon>Pterygota</taxon>
        <taxon>Neoptera</taxon>
        <taxon>Endopterygota</taxon>
        <taxon>Coleoptera</taxon>
        <taxon>Polyphaga</taxon>
        <taxon>Elateriformia</taxon>
        <taxon>Elateroidea</taxon>
        <taxon>Lampyridae</taxon>
        <taxon>Luciolinae</taxon>
        <taxon>Aquatica</taxon>
    </lineage>
</organism>
<evidence type="ECO:0000313" key="3">
    <source>
        <dbReference type="Proteomes" id="UP001353858"/>
    </source>
</evidence>
<feature type="region of interest" description="Disordered" evidence="1">
    <location>
        <begin position="393"/>
        <end position="425"/>
    </location>
</feature>
<dbReference type="Proteomes" id="UP001353858">
    <property type="component" value="Unassembled WGS sequence"/>
</dbReference>
<dbReference type="EMBL" id="JARPUR010000001">
    <property type="protein sequence ID" value="KAK4884849.1"/>
    <property type="molecule type" value="Genomic_DNA"/>
</dbReference>
<evidence type="ECO:0000313" key="2">
    <source>
        <dbReference type="EMBL" id="KAK4884849.1"/>
    </source>
</evidence>
<proteinExistence type="predicted"/>
<accession>A0AAN7SL12</accession>
<name>A0AAN7SL12_9COLE</name>
<evidence type="ECO:0000256" key="1">
    <source>
        <dbReference type="SAM" id="MobiDB-lite"/>
    </source>
</evidence>
<sequence>MVIFNKYRILAIVNDKKLKDEYGQTYLAPITDAHEIIRLFKEVTERDYNGILLNNVSLLNTNLKAKKHYDNDTVKTNSDLNILLTDKINHENLTSSSTNTLKNYNLPTTNKGKFTQNTNFNAYSEFSHMRLKKYTDKIANLNKRTTQFNKEVQDVLRGDKILIKRGNECKNIPLENIKKSISIPSSSNIQNPVLQTIISNITPKKQEMSEQAKPKNKYVKRNENIRRFKQTRLDGFIKSLQVKTQNSSMFYKENSTLPNVLMSKDYQSNLKRVTPKLNVLSHHVISNSAITEVTTSKHTTEKSVTRSSKSTNSRTRMHPYIKKLLNEDKSLVIPKKLYGLNIKPKVFLDKNAVIDWYITQVDSLTKQLDSRSHQCSDLKYFLRKRKFKRIYNEDTDSDSNSDKDFSTGSGDNYEDEDGNDENIKSQIHKKCKKTTVYNNLGNNTIHYINDNNTIKNTGTFGNKNTLLHIFPNKEKVIPNLRTKQLFYNNDSSCYNKNLRSHLTMHNLPFTLENSSINNTDFLSNAESIQNNVKNFGNDFSNRLMTISQNKSALLNLSTLPPMVETQQMYTKNALYNNFENQQCKLLMQEIDFNIQKLQKNNPPSYEEWLNQCRAKSKIVAASKNMFNNLIKRVIINENLIKATHDSLHEVHRRVDNLLLNRIPDSTVGKSNELKEFKKKSPPITTDTKVQEVEIIIKQSATLQEELRFVI</sequence>
<dbReference type="AlphaFoldDB" id="A0AAN7SL12"/>
<protein>
    <submittedName>
        <fullName evidence="2">Uncharacterized protein</fullName>
    </submittedName>
</protein>
<reference evidence="3" key="1">
    <citation type="submission" date="2023-01" db="EMBL/GenBank/DDBJ databases">
        <title>Key to firefly adult light organ development and bioluminescence: homeobox transcription factors regulate luciferase expression and transportation to peroxisome.</title>
        <authorList>
            <person name="Fu X."/>
        </authorList>
    </citation>
    <scope>NUCLEOTIDE SEQUENCE [LARGE SCALE GENOMIC DNA]</scope>
</reference>
<gene>
    <name evidence="2" type="ORF">RN001_001120</name>
</gene>
<comment type="caution">
    <text evidence="2">The sequence shown here is derived from an EMBL/GenBank/DDBJ whole genome shotgun (WGS) entry which is preliminary data.</text>
</comment>
<keyword evidence="3" id="KW-1185">Reference proteome</keyword>